<organism evidence="2 3">
    <name type="scientific">Streptosporangium carneum</name>
    <dbReference type="NCBI Taxonomy" id="47481"/>
    <lineage>
        <taxon>Bacteria</taxon>
        <taxon>Bacillati</taxon>
        <taxon>Actinomycetota</taxon>
        <taxon>Actinomycetes</taxon>
        <taxon>Streptosporangiales</taxon>
        <taxon>Streptosporangiaceae</taxon>
        <taxon>Streptosporangium</taxon>
    </lineage>
</organism>
<protein>
    <recommendedName>
        <fullName evidence="4">2'-5' RNA ligase</fullName>
    </recommendedName>
</protein>
<dbReference type="InterPro" id="IPR009097">
    <property type="entry name" value="Cyclic_Pdiesterase"/>
</dbReference>
<comment type="caution">
    <text evidence="2">The sequence shown here is derived from an EMBL/GenBank/DDBJ whole genome shotgun (WGS) entry which is preliminary data.</text>
</comment>
<dbReference type="Pfam" id="PF13563">
    <property type="entry name" value="2_5_RNA_ligase2"/>
    <property type="match status" value="1"/>
</dbReference>
<feature type="region of interest" description="Disordered" evidence="1">
    <location>
        <begin position="1"/>
        <end position="34"/>
    </location>
</feature>
<gene>
    <name evidence="2" type="ORF">GCM10017600_23900</name>
</gene>
<dbReference type="Gene3D" id="3.90.1140.10">
    <property type="entry name" value="Cyclic phosphodiesterase"/>
    <property type="match status" value="1"/>
</dbReference>
<sequence length="199" mass="21788">MTRDASHPSEERPFETRPSSEADPAEGRSSGTGKTALVVIVPEAETVVGLGRARLDCSADGFPAHVTVLYPFIGDDRIDDRVLEELRDLFAAHVPFDVHFTRCGRFADLLYLVPEPEGPFRRLTDEVVTRWPEAPPYGGQFEPVPHLTVADGTDIGMFDAIEADVLERLPVATRADAISLVVFDGSGWRERAVFRLGGG</sequence>
<evidence type="ECO:0000313" key="3">
    <source>
        <dbReference type="Proteomes" id="UP001143474"/>
    </source>
</evidence>
<evidence type="ECO:0000256" key="1">
    <source>
        <dbReference type="SAM" id="MobiDB-lite"/>
    </source>
</evidence>
<feature type="compositionally biased region" description="Basic and acidic residues" evidence="1">
    <location>
        <begin position="1"/>
        <end position="20"/>
    </location>
</feature>
<dbReference type="RefSeq" id="WP_271217473.1">
    <property type="nucleotide sequence ID" value="NZ_BAAAVD010000004.1"/>
</dbReference>
<accession>A0A9W6I0F7</accession>
<proteinExistence type="predicted"/>
<reference evidence="2" key="2">
    <citation type="submission" date="2023-01" db="EMBL/GenBank/DDBJ databases">
        <authorList>
            <person name="Sun Q."/>
            <person name="Evtushenko L."/>
        </authorList>
    </citation>
    <scope>NUCLEOTIDE SEQUENCE</scope>
    <source>
        <strain evidence="2">VKM Ac-2007</strain>
    </source>
</reference>
<evidence type="ECO:0008006" key="4">
    <source>
        <dbReference type="Google" id="ProtNLM"/>
    </source>
</evidence>
<dbReference type="EMBL" id="BSEV01000004">
    <property type="protein sequence ID" value="GLK08984.1"/>
    <property type="molecule type" value="Genomic_DNA"/>
</dbReference>
<reference evidence="2" key="1">
    <citation type="journal article" date="2014" name="Int. J. Syst. Evol. Microbiol.">
        <title>Complete genome sequence of Corynebacterium casei LMG S-19264T (=DSM 44701T), isolated from a smear-ripened cheese.</title>
        <authorList>
            <consortium name="US DOE Joint Genome Institute (JGI-PGF)"/>
            <person name="Walter F."/>
            <person name="Albersmeier A."/>
            <person name="Kalinowski J."/>
            <person name="Ruckert C."/>
        </authorList>
    </citation>
    <scope>NUCLEOTIDE SEQUENCE</scope>
    <source>
        <strain evidence="2">VKM Ac-2007</strain>
    </source>
</reference>
<dbReference type="SUPFAM" id="SSF55144">
    <property type="entry name" value="LigT-like"/>
    <property type="match status" value="1"/>
</dbReference>
<name>A0A9W6I0F7_9ACTN</name>
<dbReference type="Proteomes" id="UP001143474">
    <property type="component" value="Unassembled WGS sequence"/>
</dbReference>
<dbReference type="AlphaFoldDB" id="A0A9W6I0F7"/>
<keyword evidence="3" id="KW-1185">Reference proteome</keyword>
<evidence type="ECO:0000313" key="2">
    <source>
        <dbReference type="EMBL" id="GLK08984.1"/>
    </source>
</evidence>